<evidence type="ECO:0000313" key="3">
    <source>
        <dbReference type="Proteomes" id="UP000054107"/>
    </source>
</evidence>
<feature type="chain" id="PRO_5002137613" description="Extracellular membrane protein CFEM domain-containing protein" evidence="1">
    <location>
        <begin position="20"/>
        <end position="184"/>
    </location>
</feature>
<dbReference type="EMBL" id="LN723286">
    <property type="protein sequence ID" value="CEP10176.1"/>
    <property type="molecule type" value="Genomic_DNA"/>
</dbReference>
<evidence type="ECO:0008006" key="4">
    <source>
        <dbReference type="Google" id="ProtNLM"/>
    </source>
</evidence>
<dbReference type="AlphaFoldDB" id="A0A0B7MVR8"/>
<accession>A0A0B7MVR8</accession>
<sequence>MKVAVVGFLVACTAASVSAQQVNNTTPSSSSAAVPPVAATTTVSVAVAVPTTVSACAVQSTFELCLQNEDNYIKTCQEQDFACLCRWNKEKLTCWNNCPNDEGFARQEGVVSNFCSMPGANVSIAPWTSTIASTSTPILPTSVVATSASAVPTTPTNKPSSASILTMSQGALTLAGVVAAYMLF</sequence>
<dbReference type="OrthoDB" id="2507140at2759"/>
<feature type="signal peptide" evidence="1">
    <location>
        <begin position="1"/>
        <end position="19"/>
    </location>
</feature>
<dbReference type="STRING" id="35722.A0A0B7MVR8"/>
<gene>
    <name evidence="2" type="primary">PARPA_03812.1 scaffold 9785</name>
</gene>
<protein>
    <recommendedName>
        <fullName evidence="4">Extracellular membrane protein CFEM domain-containing protein</fullName>
    </recommendedName>
</protein>
<evidence type="ECO:0000313" key="2">
    <source>
        <dbReference type="EMBL" id="CEP10176.1"/>
    </source>
</evidence>
<dbReference type="Proteomes" id="UP000054107">
    <property type="component" value="Unassembled WGS sequence"/>
</dbReference>
<evidence type="ECO:0000256" key="1">
    <source>
        <dbReference type="SAM" id="SignalP"/>
    </source>
</evidence>
<proteinExistence type="predicted"/>
<name>A0A0B7MVR8_9FUNG</name>
<keyword evidence="3" id="KW-1185">Reference proteome</keyword>
<reference evidence="2" key="1">
    <citation type="submission" date="2014-09" db="EMBL/GenBank/DDBJ databases">
        <authorList>
            <person name="Ellenberger Sabrina"/>
        </authorList>
    </citation>
    <scope>NUCLEOTIDE SEQUENCE [LARGE SCALE GENOMIC DNA]</scope>
    <source>
        <strain evidence="2">CBS 412.66</strain>
    </source>
</reference>
<organism evidence="2 3">
    <name type="scientific">Parasitella parasitica</name>
    <dbReference type="NCBI Taxonomy" id="35722"/>
    <lineage>
        <taxon>Eukaryota</taxon>
        <taxon>Fungi</taxon>
        <taxon>Fungi incertae sedis</taxon>
        <taxon>Mucoromycota</taxon>
        <taxon>Mucoromycotina</taxon>
        <taxon>Mucoromycetes</taxon>
        <taxon>Mucorales</taxon>
        <taxon>Mucorineae</taxon>
        <taxon>Mucoraceae</taxon>
        <taxon>Parasitella</taxon>
    </lineage>
</organism>
<keyword evidence="1" id="KW-0732">Signal</keyword>